<protein>
    <submittedName>
        <fullName evidence="3">Helix-turn-helix domain-containing protein</fullName>
    </submittedName>
</protein>
<dbReference type="EMBL" id="JACJJQ010000002">
    <property type="protein sequence ID" value="MBM6753262.1"/>
    <property type="molecule type" value="Genomic_DNA"/>
</dbReference>
<evidence type="ECO:0000313" key="4">
    <source>
        <dbReference type="Proteomes" id="UP000776629"/>
    </source>
</evidence>
<dbReference type="RefSeq" id="WP_204775815.1">
    <property type="nucleotide sequence ID" value="NZ_JACJJQ010000002.1"/>
</dbReference>
<keyword evidence="4" id="KW-1185">Reference proteome</keyword>
<dbReference type="SUPFAM" id="SSF47413">
    <property type="entry name" value="lambda repressor-like DNA-binding domains"/>
    <property type="match status" value="1"/>
</dbReference>
<evidence type="ECO:0000256" key="2">
    <source>
        <dbReference type="SAM" id="Phobius"/>
    </source>
</evidence>
<dbReference type="PANTHER" id="PTHR34475">
    <property type="match status" value="1"/>
</dbReference>
<keyword evidence="2" id="KW-0472">Membrane</keyword>
<sequence>MSENEKHLQIGQQLKDARVANGYTLDDLQQATKIQKRYLIAIEDEKFDELPGDFYVRAFVKQYADTVGLDGNELLKDYDDYLPKTKTTEYSEHLSQAVETRRGSHKVTTDGFDRARKYIPTVIVGAIVVIILGAIWVTTIIKNHADSATKIDSSSVSVSGESSRSSKKKASSSSSKQKESKLKLTEASRTSTSVVYNTTATLKKSTDLTVKAGTNALYTSVNVDNTSRLAKTLQAKQTGSVTLAKTAKKVVITLGSASGVTIKLGNQTLNFTNNNRYPSTRVITINFGSSSTQTSSASASSSSISTATTTGTTGTTRTTTGTTTTSTSQRTTGTTTTGQSTTTANNQRTTTATTTNNTATTTSR</sequence>
<comment type="caution">
    <text evidence="3">The sequence shown here is derived from an EMBL/GenBank/DDBJ whole genome shotgun (WGS) entry which is preliminary data.</text>
</comment>
<accession>A0ABS2EMI6</accession>
<keyword evidence="2" id="KW-1133">Transmembrane helix</keyword>
<feature type="compositionally biased region" description="Basic and acidic residues" evidence="1">
    <location>
        <begin position="176"/>
        <end position="185"/>
    </location>
</feature>
<reference evidence="3 4" key="1">
    <citation type="journal article" date="2021" name="Sci. Rep.">
        <title>The distribution of antibiotic resistance genes in chicken gut microbiota commensals.</title>
        <authorList>
            <person name="Juricova H."/>
            <person name="Matiasovicova J."/>
            <person name="Kubasova T."/>
            <person name="Cejkova D."/>
            <person name="Rychlik I."/>
        </authorList>
    </citation>
    <scope>NUCLEOTIDE SEQUENCE [LARGE SCALE GENOMIC DNA]</scope>
    <source>
        <strain evidence="3 4">An810</strain>
    </source>
</reference>
<dbReference type="PANTHER" id="PTHR34475:SF1">
    <property type="entry name" value="CYTOSKELETON PROTEIN RODZ"/>
    <property type="match status" value="1"/>
</dbReference>
<name>A0ABS2EMI6_9LACO</name>
<feature type="compositionally biased region" description="Low complexity" evidence="1">
    <location>
        <begin position="152"/>
        <end position="163"/>
    </location>
</feature>
<organism evidence="3 4">
    <name type="scientific">Limosilactobacillus alvi</name>
    <dbReference type="NCBI Taxonomy" id="990412"/>
    <lineage>
        <taxon>Bacteria</taxon>
        <taxon>Bacillati</taxon>
        <taxon>Bacillota</taxon>
        <taxon>Bacilli</taxon>
        <taxon>Lactobacillales</taxon>
        <taxon>Lactobacillaceae</taxon>
        <taxon>Limosilactobacillus</taxon>
    </lineage>
</organism>
<dbReference type="InterPro" id="IPR010982">
    <property type="entry name" value="Lambda_DNA-bd_dom_sf"/>
</dbReference>
<dbReference type="Gene3D" id="1.10.260.40">
    <property type="entry name" value="lambda repressor-like DNA-binding domains"/>
    <property type="match status" value="1"/>
</dbReference>
<dbReference type="InterPro" id="IPR050400">
    <property type="entry name" value="Bact_Cytoskel_RodZ"/>
</dbReference>
<keyword evidence="2" id="KW-0812">Transmembrane</keyword>
<proteinExistence type="predicted"/>
<dbReference type="Pfam" id="PF13413">
    <property type="entry name" value="HTH_25"/>
    <property type="match status" value="1"/>
</dbReference>
<evidence type="ECO:0000256" key="1">
    <source>
        <dbReference type="SAM" id="MobiDB-lite"/>
    </source>
</evidence>
<gene>
    <name evidence="3" type="ORF">H5993_00570</name>
</gene>
<feature type="transmembrane region" description="Helical" evidence="2">
    <location>
        <begin position="118"/>
        <end position="137"/>
    </location>
</feature>
<feature type="region of interest" description="Disordered" evidence="1">
    <location>
        <begin position="152"/>
        <end position="185"/>
    </location>
</feature>
<feature type="region of interest" description="Disordered" evidence="1">
    <location>
        <begin position="290"/>
        <end position="364"/>
    </location>
</feature>
<evidence type="ECO:0000313" key="3">
    <source>
        <dbReference type="EMBL" id="MBM6753262.1"/>
    </source>
</evidence>
<dbReference type="Proteomes" id="UP000776629">
    <property type="component" value="Unassembled WGS sequence"/>
</dbReference>